<evidence type="ECO:0000313" key="6">
    <source>
        <dbReference type="EMBL" id="EHN11075.1"/>
    </source>
</evidence>
<organism evidence="6 7">
    <name type="scientific">Patulibacter medicamentivorans</name>
    <dbReference type="NCBI Taxonomy" id="1097667"/>
    <lineage>
        <taxon>Bacteria</taxon>
        <taxon>Bacillati</taxon>
        <taxon>Actinomycetota</taxon>
        <taxon>Thermoleophilia</taxon>
        <taxon>Solirubrobacterales</taxon>
        <taxon>Patulibacteraceae</taxon>
        <taxon>Patulibacter</taxon>
    </lineage>
</organism>
<evidence type="ECO:0000313" key="7">
    <source>
        <dbReference type="Proteomes" id="UP000005143"/>
    </source>
</evidence>
<feature type="domain" description="NodB homology" evidence="5">
    <location>
        <begin position="71"/>
        <end position="247"/>
    </location>
</feature>
<dbReference type="GO" id="GO:0046872">
    <property type="term" value="F:metal ion binding"/>
    <property type="evidence" value="ECO:0007669"/>
    <property type="project" value="UniProtKB-KW"/>
</dbReference>
<dbReference type="GO" id="GO:0016020">
    <property type="term" value="C:membrane"/>
    <property type="evidence" value="ECO:0007669"/>
    <property type="project" value="TreeGrafter"/>
</dbReference>
<evidence type="ECO:0000256" key="1">
    <source>
        <dbReference type="ARBA" id="ARBA00022723"/>
    </source>
</evidence>
<reference evidence="6 7" key="1">
    <citation type="journal article" date="2013" name="Biodegradation">
        <title>Quantitative proteomic analysis of ibuprofen-degrading Patulibacter sp. strain I11.</title>
        <authorList>
            <person name="Almeida B."/>
            <person name="Kjeldal H."/>
            <person name="Lolas I."/>
            <person name="Knudsen A.D."/>
            <person name="Carvalho G."/>
            <person name="Nielsen K.L."/>
            <person name="Barreto Crespo M.T."/>
            <person name="Stensballe A."/>
            <person name="Nielsen J.L."/>
        </authorList>
    </citation>
    <scope>NUCLEOTIDE SEQUENCE [LARGE SCALE GENOMIC DNA]</scope>
    <source>
        <strain evidence="6 7">I11</strain>
    </source>
</reference>
<dbReference type="InterPro" id="IPR050248">
    <property type="entry name" value="Polysacc_deacetylase_ArnD"/>
</dbReference>
<dbReference type="GO" id="GO:0016810">
    <property type="term" value="F:hydrolase activity, acting on carbon-nitrogen (but not peptide) bonds"/>
    <property type="evidence" value="ECO:0007669"/>
    <property type="project" value="InterPro"/>
</dbReference>
<comment type="caution">
    <text evidence="6">The sequence shown here is derived from an EMBL/GenBank/DDBJ whole genome shotgun (WGS) entry which is preliminary data.</text>
</comment>
<evidence type="ECO:0000256" key="3">
    <source>
        <dbReference type="SAM" id="MobiDB-lite"/>
    </source>
</evidence>
<feature type="region of interest" description="Disordered" evidence="3">
    <location>
        <begin position="125"/>
        <end position="153"/>
    </location>
</feature>
<keyword evidence="7" id="KW-1185">Reference proteome</keyword>
<dbReference type="PANTHER" id="PTHR10587">
    <property type="entry name" value="GLYCOSYL TRANSFERASE-RELATED"/>
    <property type="match status" value="1"/>
</dbReference>
<accession>H0E5G6</accession>
<dbReference type="Gene3D" id="3.20.20.370">
    <property type="entry name" value="Glycoside hydrolase/deacetylase"/>
    <property type="match status" value="1"/>
</dbReference>
<dbReference type="GO" id="GO:0005975">
    <property type="term" value="P:carbohydrate metabolic process"/>
    <property type="evidence" value="ECO:0007669"/>
    <property type="project" value="InterPro"/>
</dbReference>
<dbReference type="CDD" id="cd10917">
    <property type="entry name" value="CE4_NodB_like_6s_7s"/>
    <property type="match status" value="1"/>
</dbReference>
<evidence type="ECO:0000256" key="2">
    <source>
        <dbReference type="ARBA" id="ARBA00022801"/>
    </source>
</evidence>
<dbReference type="EMBL" id="AGUD01000175">
    <property type="protein sequence ID" value="EHN11075.1"/>
    <property type="molecule type" value="Genomic_DNA"/>
</dbReference>
<evidence type="ECO:0000259" key="5">
    <source>
        <dbReference type="PROSITE" id="PS51677"/>
    </source>
</evidence>
<gene>
    <name evidence="6" type="ORF">PAI11_20570</name>
</gene>
<evidence type="ECO:0000256" key="4">
    <source>
        <dbReference type="SAM" id="SignalP"/>
    </source>
</evidence>
<sequence>MVVVVAMLAIAVQALAGGSGDERSRPTAHRLLAGPLSAASADAIDRIDRAAAVERYARIGLPVYCGAGRKPWVALTLDDGPWPLSPQFLNLLSREKVPVTVFRVGRNIPGREQYVLAERNLGWDSGSHTQNHPPLASLSARDQRDEITKGENASTRVLGRAPRLFRPPYESHNATTDKLVRDRHMVQVLWNVDTQDALGVPTKTIADRAIQGLKPGSIILMHEVKPNTLAALPTIIREIRKRGLTPVTVSQMLAGDGPSESQLRKGFDGCPIDLTPGKAAS</sequence>
<dbReference type="SUPFAM" id="SSF88713">
    <property type="entry name" value="Glycoside hydrolase/deacetylase"/>
    <property type="match status" value="1"/>
</dbReference>
<dbReference type="PROSITE" id="PS51677">
    <property type="entry name" value="NODB"/>
    <property type="match status" value="1"/>
</dbReference>
<proteinExistence type="predicted"/>
<dbReference type="EC" id="3.5.1.-" evidence="6"/>
<protein>
    <submittedName>
        <fullName evidence="6">Peptidoglycan N-acetylglucosamine deacetylase A putative</fullName>
        <ecNumber evidence="6">3.5.1.-</ecNumber>
    </submittedName>
</protein>
<dbReference type="Pfam" id="PF01522">
    <property type="entry name" value="Polysacc_deac_1"/>
    <property type="match status" value="1"/>
</dbReference>
<feature type="chain" id="PRO_5039602547" evidence="4">
    <location>
        <begin position="17"/>
        <end position="281"/>
    </location>
</feature>
<feature type="signal peptide" evidence="4">
    <location>
        <begin position="1"/>
        <end position="16"/>
    </location>
</feature>
<dbReference type="InterPro" id="IPR002509">
    <property type="entry name" value="NODB_dom"/>
</dbReference>
<name>H0E5G6_9ACTN</name>
<dbReference type="PANTHER" id="PTHR10587:SF133">
    <property type="entry name" value="CHITIN DEACETYLASE 1-RELATED"/>
    <property type="match status" value="1"/>
</dbReference>
<dbReference type="AlphaFoldDB" id="H0E5G6"/>
<dbReference type="InterPro" id="IPR011330">
    <property type="entry name" value="Glyco_hydro/deAcase_b/a-brl"/>
</dbReference>
<keyword evidence="4" id="KW-0732">Signal</keyword>
<dbReference type="Proteomes" id="UP000005143">
    <property type="component" value="Unassembled WGS sequence"/>
</dbReference>
<keyword evidence="1" id="KW-0479">Metal-binding</keyword>
<feature type="region of interest" description="Disordered" evidence="3">
    <location>
        <begin position="255"/>
        <end position="281"/>
    </location>
</feature>
<keyword evidence="2 6" id="KW-0378">Hydrolase</keyword>